<proteinExistence type="inferred from homology"/>
<dbReference type="GO" id="GO:0098552">
    <property type="term" value="C:side of membrane"/>
    <property type="evidence" value="ECO:0007669"/>
    <property type="project" value="UniProtKB-KW"/>
</dbReference>
<feature type="transmembrane region" description="Helical" evidence="16">
    <location>
        <begin position="260"/>
        <end position="281"/>
    </location>
</feature>
<keyword evidence="7 16" id="KW-0812">Transmembrane</keyword>
<dbReference type="PANTHER" id="PTHR33048:SF160">
    <property type="entry name" value="SAT4 FAMILY MEMBRANE PROTEIN"/>
    <property type="match status" value="1"/>
</dbReference>
<evidence type="ECO:0000256" key="9">
    <source>
        <dbReference type="ARBA" id="ARBA00022989"/>
    </source>
</evidence>
<feature type="transmembrane region" description="Helical" evidence="16">
    <location>
        <begin position="293"/>
        <end position="312"/>
    </location>
</feature>
<dbReference type="GO" id="GO:0046872">
    <property type="term" value="F:metal ion binding"/>
    <property type="evidence" value="ECO:0007669"/>
    <property type="project" value="UniProtKB-UniRule"/>
</dbReference>
<comment type="similarity">
    <text evidence="4">Belongs to the RBT5 family.</text>
</comment>
<feature type="disulfide bond" evidence="14">
    <location>
        <begin position="32"/>
        <end position="72"/>
    </location>
</feature>
<feature type="transmembrane region" description="Helical" evidence="16">
    <location>
        <begin position="98"/>
        <end position="122"/>
    </location>
</feature>
<keyword evidence="14" id="KW-0349">Heme</keyword>
<dbReference type="InterPro" id="IPR049326">
    <property type="entry name" value="Rhodopsin_dom_fungi"/>
</dbReference>
<evidence type="ECO:0000256" key="2">
    <source>
        <dbReference type="ARBA" id="ARBA00004589"/>
    </source>
</evidence>
<evidence type="ECO:0000256" key="10">
    <source>
        <dbReference type="ARBA" id="ARBA00023136"/>
    </source>
</evidence>
<evidence type="ECO:0000256" key="3">
    <source>
        <dbReference type="ARBA" id="ARBA00004613"/>
    </source>
</evidence>
<evidence type="ECO:0000256" key="15">
    <source>
        <dbReference type="SAM" id="MobiDB-lite"/>
    </source>
</evidence>
<keyword evidence="6" id="KW-0325">Glycoprotein</keyword>
<protein>
    <recommendedName>
        <fullName evidence="18">CFEM domain-containing protein</fullName>
    </recommendedName>
</protein>
<comment type="similarity">
    <text evidence="13">Belongs to the SAT4 family.</text>
</comment>
<dbReference type="Pfam" id="PF05730">
    <property type="entry name" value="CFEM"/>
    <property type="match status" value="1"/>
</dbReference>
<feature type="binding site" description="axial binding residue" evidence="14">
    <location>
        <position position="50"/>
    </location>
    <ligand>
        <name>heme</name>
        <dbReference type="ChEBI" id="CHEBI:30413"/>
    </ligand>
    <ligandPart>
        <name>Fe</name>
        <dbReference type="ChEBI" id="CHEBI:18248"/>
    </ligandPart>
</feature>
<keyword evidence="11 14" id="KW-1015">Disulfide bond</keyword>
<evidence type="ECO:0000256" key="6">
    <source>
        <dbReference type="ARBA" id="ARBA00022622"/>
    </source>
</evidence>
<keyword evidence="5" id="KW-0964">Secreted</keyword>
<keyword evidence="14" id="KW-0408">Iron</keyword>
<feature type="transmembrane region" description="Helical" evidence="16">
    <location>
        <begin position="134"/>
        <end position="154"/>
    </location>
</feature>
<dbReference type="EMBL" id="JYKN01003446">
    <property type="protein sequence ID" value="KKK12538.1"/>
    <property type="molecule type" value="Genomic_DNA"/>
</dbReference>
<feature type="transmembrane region" description="Helical" evidence="16">
    <location>
        <begin position="210"/>
        <end position="232"/>
    </location>
</feature>
<dbReference type="Proteomes" id="UP000034947">
    <property type="component" value="Unassembled WGS sequence"/>
</dbReference>
<evidence type="ECO:0000256" key="12">
    <source>
        <dbReference type="ARBA" id="ARBA00023288"/>
    </source>
</evidence>
<feature type="signal peptide" evidence="17">
    <location>
        <begin position="1"/>
        <end position="20"/>
    </location>
</feature>
<dbReference type="OrthoDB" id="2496787at2759"/>
<reference evidence="19 20" key="1">
    <citation type="submission" date="2015-02" db="EMBL/GenBank/DDBJ databases">
        <title>Draft Genome Sequences of Two Closely-Related Aflatoxigenic Aspergillus Species Obtained from the Cote d'Ivoire.</title>
        <authorList>
            <person name="Moore G.G."/>
            <person name="Beltz S.B."/>
            <person name="Mack B.M."/>
        </authorList>
    </citation>
    <scope>NUCLEOTIDE SEQUENCE [LARGE SCALE GENOMIC DNA]</scope>
    <source>
        <strain evidence="19 20">SRRC1432</strain>
    </source>
</reference>
<evidence type="ECO:0000256" key="5">
    <source>
        <dbReference type="ARBA" id="ARBA00022525"/>
    </source>
</evidence>
<evidence type="ECO:0000313" key="20">
    <source>
        <dbReference type="Proteomes" id="UP000034947"/>
    </source>
</evidence>
<dbReference type="InterPro" id="IPR008427">
    <property type="entry name" value="Extracellular_membr_CFEM_dom"/>
</dbReference>
<feature type="disulfide bond" evidence="14">
    <location>
        <begin position="46"/>
        <end position="53"/>
    </location>
</feature>
<feature type="region of interest" description="Disordered" evidence="15">
    <location>
        <begin position="398"/>
        <end position="431"/>
    </location>
</feature>
<keyword evidence="8 17" id="KW-0732">Signal</keyword>
<sequence>MRWSWIVALATLGFIYPAEAGLAELANALPSCALKCFAEVLPQSSCQVTDQVCMCTNQAFTEQIELCVASSCTIRQSLTTKNVTSTACGAPVRDRSTVITVAGLTGGGIALLAFLLRVLARLPCCGGQFGMDDWTMALTMCCMIPLSVLSYPLAKIGLGKDMWTVPFDNITHILYIYFFDECLYLTTIALTKISILCFYLRVFPRREFRIAVYVVIAVNIAYVLVFDLISIFQCDPVRGAWERWDDETDFKCRNINAQGWSAAAINMILDIVVMGLPLRELYQLNLSTRKKAYVMLMFSLGLLVTLVSILRLESLITFSNTQNLTCECPFDESPLKQNTTKTPLRPPKKGDYVTVGYWSTIECHVGVICACLPAIRALFRRVWPRIFGDTTLAKSKASLSRSLGTGSRTDGPGLVSSRPKHPDDSFVPLVDMDNASHSSQSHLTGPQNQAYTRTWVEA</sequence>
<dbReference type="Pfam" id="PF20684">
    <property type="entry name" value="Fung_rhodopsin"/>
    <property type="match status" value="1"/>
</dbReference>
<feature type="disulfide bond" evidence="14">
    <location>
        <begin position="36"/>
        <end position="67"/>
    </location>
</feature>
<feature type="disulfide bond" evidence="14">
    <location>
        <begin position="55"/>
        <end position="88"/>
    </location>
</feature>
<feature type="chain" id="PRO_5002528788" description="CFEM domain-containing protein" evidence="17">
    <location>
        <begin position="21"/>
        <end position="458"/>
    </location>
</feature>
<dbReference type="AlphaFoldDB" id="A0A0F8TYU7"/>
<keyword evidence="10 16" id="KW-0472">Membrane</keyword>
<evidence type="ECO:0000256" key="11">
    <source>
        <dbReference type="ARBA" id="ARBA00023157"/>
    </source>
</evidence>
<dbReference type="InterPro" id="IPR052337">
    <property type="entry name" value="SAT4-like"/>
</dbReference>
<dbReference type="PANTHER" id="PTHR33048">
    <property type="entry name" value="PTH11-LIKE INTEGRAL MEMBRANE PROTEIN (AFU_ORTHOLOGUE AFUA_5G11245)"/>
    <property type="match status" value="1"/>
</dbReference>
<evidence type="ECO:0000256" key="14">
    <source>
        <dbReference type="PROSITE-ProRule" id="PRU01356"/>
    </source>
</evidence>
<gene>
    <name evidence="19" type="ORF">AOCH_000059</name>
</gene>
<evidence type="ECO:0000259" key="18">
    <source>
        <dbReference type="PROSITE" id="PS52012"/>
    </source>
</evidence>
<keyword evidence="9 16" id="KW-1133">Transmembrane helix</keyword>
<comment type="subcellular location">
    <subcellularLocation>
        <location evidence="2">Membrane</location>
        <topology evidence="2">Lipid-anchor</topology>
        <topology evidence="2">GPI-anchor</topology>
    </subcellularLocation>
    <subcellularLocation>
        <location evidence="1">Membrane</location>
        <topology evidence="1">Multi-pass membrane protein</topology>
    </subcellularLocation>
    <subcellularLocation>
        <location evidence="3">Secreted</location>
    </subcellularLocation>
</comment>
<evidence type="ECO:0000256" key="17">
    <source>
        <dbReference type="SAM" id="SignalP"/>
    </source>
</evidence>
<evidence type="ECO:0000256" key="7">
    <source>
        <dbReference type="ARBA" id="ARBA00022692"/>
    </source>
</evidence>
<dbReference type="GO" id="GO:0005576">
    <property type="term" value="C:extracellular region"/>
    <property type="evidence" value="ECO:0007669"/>
    <property type="project" value="UniProtKB-SubCell"/>
</dbReference>
<organism evidence="19 20">
    <name type="scientific">Aspergillus ochraceoroseus</name>
    <dbReference type="NCBI Taxonomy" id="138278"/>
    <lineage>
        <taxon>Eukaryota</taxon>
        <taxon>Fungi</taxon>
        <taxon>Dikarya</taxon>
        <taxon>Ascomycota</taxon>
        <taxon>Pezizomycotina</taxon>
        <taxon>Eurotiomycetes</taxon>
        <taxon>Eurotiomycetidae</taxon>
        <taxon>Eurotiales</taxon>
        <taxon>Aspergillaceae</taxon>
        <taxon>Aspergillus</taxon>
        <taxon>Aspergillus subgen. Nidulantes</taxon>
    </lineage>
</organism>
<evidence type="ECO:0000256" key="13">
    <source>
        <dbReference type="ARBA" id="ARBA00038359"/>
    </source>
</evidence>
<accession>A0A0F8TYU7</accession>
<evidence type="ECO:0000256" key="1">
    <source>
        <dbReference type="ARBA" id="ARBA00004141"/>
    </source>
</evidence>
<evidence type="ECO:0000256" key="16">
    <source>
        <dbReference type="SAM" id="Phobius"/>
    </source>
</evidence>
<dbReference type="VEuPathDB" id="FungiDB:P175DRAFT_0559241"/>
<keyword evidence="12" id="KW-0449">Lipoprotein</keyword>
<feature type="domain" description="CFEM" evidence="18">
    <location>
        <begin position="4"/>
        <end position="115"/>
    </location>
</feature>
<keyword evidence="14" id="KW-0479">Metal-binding</keyword>
<dbReference type="PROSITE" id="PS52012">
    <property type="entry name" value="CFEM"/>
    <property type="match status" value="1"/>
</dbReference>
<name>A0A0F8TYU7_9EURO</name>
<keyword evidence="20" id="KW-1185">Reference proteome</keyword>
<evidence type="ECO:0000256" key="4">
    <source>
        <dbReference type="ARBA" id="ARBA00010031"/>
    </source>
</evidence>
<evidence type="ECO:0000313" key="19">
    <source>
        <dbReference type="EMBL" id="KKK12538.1"/>
    </source>
</evidence>
<feature type="transmembrane region" description="Helical" evidence="16">
    <location>
        <begin position="174"/>
        <end position="198"/>
    </location>
</feature>
<evidence type="ECO:0000256" key="8">
    <source>
        <dbReference type="ARBA" id="ARBA00022729"/>
    </source>
</evidence>
<dbReference type="SMART" id="SM00747">
    <property type="entry name" value="CFEM"/>
    <property type="match status" value="1"/>
</dbReference>
<keyword evidence="6" id="KW-0336">GPI-anchor</keyword>
<comment type="caution">
    <text evidence="19">The sequence shown here is derived from an EMBL/GenBank/DDBJ whole genome shotgun (WGS) entry which is preliminary data.</text>
</comment>